<dbReference type="SUPFAM" id="SSF117143">
    <property type="entry name" value="Flagellar hook protein flgE"/>
    <property type="match status" value="1"/>
</dbReference>
<evidence type="ECO:0000259" key="5">
    <source>
        <dbReference type="Pfam" id="PF00460"/>
    </source>
</evidence>
<dbReference type="PANTHER" id="PTHR30435">
    <property type="entry name" value="FLAGELLAR PROTEIN"/>
    <property type="match status" value="1"/>
</dbReference>
<dbReference type="InterPro" id="IPR053967">
    <property type="entry name" value="LlgE_F_G-like_D1"/>
</dbReference>
<comment type="subcellular location">
    <subcellularLocation>
        <location evidence="1 4">Bacterial flagellum basal body</location>
    </subcellularLocation>
</comment>
<feature type="domain" description="Flagellar hook protein FlgE/F/G-like D1" evidence="7">
    <location>
        <begin position="111"/>
        <end position="163"/>
    </location>
</feature>
<keyword evidence="8" id="KW-0969">Cilium</keyword>
<evidence type="ECO:0000313" key="8">
    <source>
        <dbReference type="EMBL" id="TWU25547.1"/>
    </source>
</evidence>
<gene>
    <name evidence="8" type="primary">flgG_1</name>
    <name evidence="8" type="ORF">Pla144_27540</name>
</gene>
<keyword evidence="9" id="KW-1185">Reference proteome</keyword>
<sequence>MHLIDGRWQGGYLLFDRLTHMYGMYLSAEGAKIQSKRLEFIANNLANLETPGFKRDIPTFQARYAEAIQQGKDYPGSNSINDTGGGVKLMNVDIDFSKSTFRDTNVDTDFAINGEGFFRVKDSEGQEFLTRAGDFELDGAGNLMTQDGRYSVLDNSGKKITLDPLLPWTMIGGGNIEQDGDLIPLGLAQPQSLGDLVKTGNNTFRSLGPTSTVPTEKRDIRQGYLEQSGVSSIREMNSMIETTRAFEANTQLIQHQDTMVGALISRVLTS</sequence>
<evidence type="ECO:0000256" key="1">
    <source>
        <dbReference type="ARBA" id="ARBA00004117"/>
    </source>
</evidence>
<organism evidence="8 9">
    <name type="scientific">Bythopirellula polymerisocia</name>
    <dbReference type="NCBI Taxonomy" id="2528003"/>
    <lineage>
        <taxon>Bacteria</taxon>
        <taxon>Pseudomonadati</taxon>
        <taxon>Planctomycetota</taxon>
        <taxon>Planctomycetia</taxon>
        <taxon>Pirellulales</taxon>
        <taxon>Lacipirellulaceae</taxon>
        <taxon>Bythopirellula</taxon>
    </lineage>
</organism>
<evidence type="ECO:0000259" key="6">
    <source>
        <dbReference type="Pfam" id="PF06429"/>
    </source>
</evidence>
<dbReference type="Pfam" id="PF22692">
    <property type="entry name" value="LlgE_F_G_D1"/>
    <property type="match status" value="1"/>
</dbReference>
<feature type="domain" description="Flagellar basal-body/hook protein C-terminal" evidence="6">
    <location>
        <begin position="221"/>
        <end position="265"/>
    </location>
</feature>
<protein>
    <submittedName>
        <fullName evidence="8">Flagellar basal-body rod protein FlgG</fullName>
    </submittedName>
</protein>
<dbReference type="InterPro" id="IPR001444">
    <property type="entry name" value="Flag_bb_rod_N"/>
</dbReference>
<dbReference type="PANTHER" id="PTHR30435:SF19">
    <property type="entry name" value="FLAGELLAR BASAL-BODY ROD PROTEIN FLGG"/>
    <property type="match status" value="1"/>
</dbReference>
<accession>A0A5C6CPM5</accession>
<dbReference type="InterPro" id="IPR020013">
    <property type="entry name" value="Flagellar_FlgE/F/G"/>
</dbReference>
<reference evidence="8 9" key="1">
    <citation type="submission" date="2019-02" db="EMBL/GenBank/DDBJ databases">
        <title>Deep-cultivation of Planctomycetes and their phenomic and genomic characterization uncovers novel biology.</title>
        <authorList>
            <person name="Wiegand S."/>
            <person name="Jogler M."/>
            <person name="Boedeker C."/>
            <person name="Pinto D."/>
            <person name="Vollmers J."/>
            <person name="Rivas-Marin E."/>
            <person name="Kohn T."/>
            <person name="Peeters S.H."/>
            <person name="Heuer A."/>
            <person name="Rast P."/>
            <person name="Oberbeckmann S."/>
            <person name="Bunk B."/>
            <person name="Jeske O."/>
            <person name="Meyerdierks A."/>
            <person name="Storesund J.E."/>
            <person name="Kallscheuer N."/>
            <person name="Luecker S."/>
            <person name="Lage O.M."/>
            <person name="Pohl T."/>
            <person name="Merkel B.J."/>
            <person name="Hornburger P."/>
            <person name="Mueller R.-W."/>
            <person name="Bruemmer F."/>
            <person name="Labrenz M."/>
            <person name="Spormann A.M."/>
            <person name="Op Den Camp H."/>
            <person name="Overmann J."/>
            <person name="Amann R."/>
            <person name="Jetten M.S.M."/>
            <person name="Mascher T."/>
            <person name="Medema M.H."/>
            <person name="Devos D.P."/>
            <person name="Kaster A.-K."/>
            <person name="Ovreas L."/>
            <person name="Rohde M."/>
            <person name="Galperin M.Y."/>
            <person name="Jogler C."/>
        </authorList>
    </citation>
    <scope>NUCLEOTIDE SEQUENCE [LARGE SCALE GENOMIC DNA]</scope>
    <source>
        <strain evidence="8 9">Pla144</strain>
    </source>
</reference>
<evidence type="ECO:0000259" key="7">
    <source>
        <dbReference type="Pfam" id="PF22692"/>
    </source>
</evidence>
<dbReference type="Proteomes" id="UP000318437">
    <property type="component" value="Unassembled WGS sequence"/>
</dbReference>
<keyword evidence="8" id="KW-0966">Cell projection</keyword>
<evidence type="ECO:0000313" key="9">
    <source>
        <dbReference type="Proteomes" id="UP000318437"/>
    </source>
</evidence>
<comment type="similarity">
    <text evidence="2 4">Belongs to the flagella basal body rod proteins family.</text>
</comment>
<dbReference type="InterPro" id="IPR037925">
    <property type="entry name" value="FlgE/F/G-like"/>
</dbReference>
<dbReference type="RefSeq" id="WP_197530667.1">
    <property type="nucleotide sequence ID" value="NZ_SJPS01000004.1"/>
</dbReference>
<evidence type="ECO:0000256" key="3">
    <source>
        <dbReference type="ARBA" id="ARBA00023143"/>
    </source>
</evidence>
<dbReference type="GO" id="GO:0071978">
    <property type="term" value="P:bacterial-type flagellum-dependent swarming motility"/>
    <property type="evidence" value="ECO:0007669"/>
    <property type="project" value="TreeGrafter"/>
</dbReference>
<dbReference type="EMBL" id="SJPS01000004">
    <property type="protein sequence ID" value="TWU25547.1"/>
    <property type="molecule type" value="Genomic_DNA"/>
</dbReference>
<keyword evidence="3 4" id="KW-0975">Bacterial flagellum</keyword>
<dbReference type="Pfam" id="PF06429">
    <property type="entry name" value="Flg_bbr_C"/>
    <property type="match status" value="1"/>
</dbReference>
<feature type="domain" description="Flagellar basal body rod protein N-terminal" evidence="5">
    <location>
        <begin position="24"/>
        <end position="54"/>
    </location>
</feature>
<proteinExistence type="inferred from homology"/>
<dbReference type="GO" id="GO:0009425">
    <property type="term" value="C:bacterial-type flagellum basal body"/>
    <property type="evidence" value="ECO:0007669"/>
    <property type="project" value="UniProtKB-SubCell"/>
</dbReference>
<name>A0A5C6CPM5_9BACT</name>
<dbReference type="Pfam" id="PF00460">
    <property type="entry name" value="Flg_bb_rod"/>
    <property type="match status" value="1"/>
</dbReference>
<dbReference type="AlphaFoldDB" id="A0A5C6CPM5"/>
<dbReference type="NCBIfam" id="TIGR03506">
    <property type="entry name" value="FlgEFG_subfam"/>
    <property type="match status" value="1"/>
</dbReference>
<comment type="caution">
    <text evidence="8">The sequence shown here is derived from an EMBL/GenBank/DDBJ whole genome shotgun (WGS) entry which is preliminary data.</text>
</comment>
<keyword evidence="8" id="KW-0282">Flagellum</keyword>
<evidence type="ECO:0000256" key="2">
    <source>
        <dbReference type="ARBA" id="ARBA00009677"/>
    </source>
</evidence>
<evidence type="ECO:0000256" key="4">
    <source>
        <dbReference type="RuleBase" id="RU362116"/>
    </source>
</evidence>
<dbReference type="InterPro" id="IPR010930">
    <property type="entry name" value="Flg_bb/hook_C_dom"/>
</dbReference>